<evidence type="ECO:0000313" key="16">
    <source>
        <dbReference type="Proteomes" id="UP000783863"/>
    </source>
</evidence>
<keyword evidence="1" id="KW-0004">4Fe-4S</keyword>
<dbReference type="EMBL" id="RKLQ01000001">
    <property type="protein sequence ID" value="MBX0302592.1"/>
    <property type="molecule type" value="Genomic_DNA"/>
</dbReference>
<evidence type="ECO:0000256" key="5">
    <source>
        <dbReference type="ARBA" id="ARBA00022801"/>
    </source>
</evidence>
<dbReference type="InterPro" id="IPR014001">
    <property type="entry name" value="Helicase_ATP-bd"/>
</dbReference>
<keyword evidence="12" id="KW-0413">Isomerase</keyword>
<keyword evidence="8" id="KW-0408">Iron</keyword>
<dbReference type="Proteomes" id="UP000783863">
    <property type="component" value="Unassembled WGS sequence"/>
</dbReference>
<dbReference type="GO" id="GO:0006281">
    <property type="term" value="P:DNA repair"/>
    <property type="evidence" value="ECO:0007669"/>
    <property type="project" value="UniProtKB-KW"/>
</dbReference>
<dbReference type="RefSeq" id="WP_220586828.1">
    <property type="nucleotide sequence ID" value="NZ_RKLQ01000001.1"/>
</dbReference>
<protein>
    <submittedName>
        <fullName evidence="15">ATP-dependent DNA helicase</fullName>
    </submittedName>
</protein>
<dbReference type="InterPro" id="IPR010614">
    <property type="entry name" value="RAD3-like_helicase_DEAD"/>
</dbReference>
<dbReference type="GO" id="GO:0003677">
    <property type="term" value="F:DNA binding"/>
    <property type="evidence" value="ECO:0007669"/>
    <property type="project" value="UniProtKB-KW"/>
</dbReference>
<keyword evidence="10" id="KW-0238">DNA-binding</keyword>
<dbReference type="InterPro" id="IPR014013">
    <property type="entry name" value="Helic_SF1/SF2_ATP-bd_DinG/Rad3"/>
</dbReference>
<keyword evidence="9" id="KW-0411">Iron-sulfur</keyword>
<dbReference type="Gene3D" id="3.40.50.300">
    <property type="entry name" value="P-loop containing nucleotide triphosphate hydrolases"/>
    <property type="match status" value="2"/>
</dbReference>
<dbReference type="GO" id="GO:0046872">
    <property type="term" value="F:metal ion binding"/>
    <property type="evidence" value="ECO:0007669"/>
    <property type="project" value="UniProtKB-KW"/>
</dbReference>
<keyword evidence="6 15" id="KW-0347">Helicase</keyword>
<evidence type="ECO:0000256" key="1">
    <source>
        <dbReference type="ARBA" id="ARBA00022485"/>
    </source>
</evidence>
<evidence type="ECO:0000256" key="2">
    <source>
        <dbReference type="ARBA" id="ARBA00022723"/>
    </source>
</evidence>
<dbReference type="PANTHER" id="PTHR11472">
    <property type="entry name" value="DNA REPAIR DEAD HELICASE RAD3/XP-D SUBFAMILY MEMBER"/>
    <property type="match status" value="1"/>
</dbReference>
<dbReference type="AlphaFoldDB" id="A0A8J8C6U1"/>
<gene>
    <name evidence="15" type="ORF">EGD98_02775</name>
</gene>
<feature type="domain" description="Helicase ATP-binding" evidence="14">
    <location>
        <begin position="10"/>
        <end position="358"/>
    </location>
</feature>
<evidence type="ECO:0000256" key="9">
    <source>
        <dbReference type="ARBA" id="ARBA00023014"/>
    </source>
</evidence>
<dbReference type="InterPro" id="IPR027417">
    <property type="entry name" value="P-loop_NTPase"/>
</dbReference>
<dbReference type="PROSITE" id="PS51193">
    <property type="entry name" value="HELICASE_ATP_BIND_2"/>
    <property type="match status" value="1"/>
</dbReference>
<evidence type="ECO:0000256" key="6">
    <source>
        <dbReference type="ARBA" id="ARBA00022806"/>
    </source>
</evidence>
<comment type="caution">
    <text evidence="15">The sequence shown here is derived from an EMBL/GenBank/DDBJ whole genome shotgun (WGS) entry which is preliminary data.</text>
</comment>
<name>A0A8J8C6U1_9EURY</name>
<dbReference type="SMART" id="SM00487">
    <property type="entry name" value="DEXDc"/>
    <property type="match status" value="1"/>
</dbReference>
<accession>A0A8J8C6U1</accession>
<dbReference type="GO" id="GO:0016818">
    <property type="term" value="F:hydrolase activity, acting on acid anhydrides, in phosphorus-containing anhydrides"/>
    <property type="evidence" value="ECO:0007669"/>
    <property type="project" value="InterPro"/>
</dbReference>
<keyword evidence="16" id="KW-1185">Reference proteome</keyword>
<dbReference type="SMART" id="SM00488">
    <property type="entry name" value="DEXDc2"/>
    <property type="match status" value="1"/>
</dbReference>
<dbReference type="InterPro" id="IPR006555">
    <property type="entry name" value="ATP-dep_Helicase_C"/>
</dbReference>
<keyword evidence="3" id="KW-0547">Nucleotide-binding</keyword>
<dbReference type="InterPro" id="IPR006554">
    <property type="entry name" value="Helicase-like_DEXD_c2"/>
</dbReference>
<evidence type="ECO:0000256" key="10">
    <source>
        <dbReference type="ARBA" id="ARBA00023125"/>
    </source>
</evidence>
<evidence type="ECO:0000256" key="7">
    <source>
        <dbReference type="ARBA" id="ARBA00022840"/>
    </source>
</evidence>
<dbReference type="GO" id="GO:0051539">
    <property type="term" value="F:4 iron, 4 sulfur cluster binding"/>
    <property type="evidence" value="ECO:0007669"/>
    <property type="project" value="UniProtKB-KW"/>
</dbReference>
<reference evidence="15" key="1">
    <citation type="submission" date="2021-06" db="EMBL/GenBank/DDBJ databases">
        <title>Halomicroarcula sp. F24A a new haloarchaeum isolated from saline soil.</title>
        <authorList>
            <person name="Duran-Viseras A."/>
            <person name="Sanchez-Porro C."/>
            <person name="Ventosa A."/>
        </authorList>
    </citation>
    <scope>NUCLEOTIDE SEQUENCE</scope>
    <source>
        <strain evidence="15">F24A</strain>
    </source>
</reference>
<evidence type="ECO:0000256" key="8">
    <source>
        <dbReference type="ARBA" id="ARBA00023004"/>
    </source>
</evidence>
<dbReference type="SUPFAM" id="SSF52540">
    <property type="entry name" value="P-loop containing nucleoside triphosphate hydrolases"/>
    <property type="match status" value="2"/>
</dbReference>
<evidence type="ECO:0000256" key="4">
    <source>
        <dbReference type="ARBA" id="ARBA00022763"/>
    </source>
</evidence>
<evidence type="ECO:0000256" key="12">
    <source>
        <dbReference type="ARBA" id="ARBA00023235"/>
    </source>
</evidence>
<dbReference type="PANTHER" id="PTHR11472:SF34">
    <property type="entry name" value="REGULATOR OF TELOMERE ELONGATION HELICASE 1"/>
    <property type="match status" value="1"/>
</dbReference>
<organism evidence="15 16">
    <name type="scientific">Haloarcula salinisoli</name>
    <dbReference type="NCBI Taxonomy" id="2487746"/>
    <lineage>
        <taxon>Archaea</taxon>
        <taxon>Methanobacteriati</taxon>
        <taxon>Methanobacteriota</taxon>
        <taxon>Stenosarchaea group</taxon>
        <taxon>Halobacteria</taxon>
        <taxon>Halobacteriales</taxon>
        <taxon>Haloarculaceae</taxon>
        <taxon>Haloarcula</taxon>
    </lineage>
</organism>
<evidence type="ECO:0000256" key="13">
    <source>
        <dbReference type="SAM" id="MobiDB-lite"/>
    </source>
</evidence>
<evidence type="ECO:0000256" key="11">
    <source>
        <dbReference type="ARBA" id="ARBA00023204"/>
    </source>
</evidence>
<dbReference type="GO" id="GO:0005524">
    <property type="term" value="F:ATP binding"/>
    <property type="evidence" value="ECO:0007669"/>
    <property type="project" value="UniProtKB-KW"/>
</dbReference>
<keyword evidence="11" id="KW-0234">DNA repair</keyword>
<dbReference type="Pfam" id="PF06733">
    <property type="entry name" value="DEAD_2"/>
    <property type="match status" value="1"/>
</dbReference>
<dbReference type="GO" id="GO:0003678">
    <property type="term" value="F:DNA helicase activity"/>
    <property type="evidence" value="ECO:0007669"/>
    <property type="project" value="InterPro"/>
</dbReference>
<dbReference type="Pfam" id="PF13307">
    <property type="entry name" value="Helicase_C_2"/>
    <property type="match status" value="1"/>
</dbReference>
<feature type="region of interest" description="Disordered" evidence="13">
    <location>
        <begin position="195"/>
        <end position="219"/>
    </location>
</feature>
<keyword evidence="7" id="KW-0067">ATP-binding</keyword>
<evidence type="ECO:0000256" key="3">
    <source>
        <dbReference type="ARBA" id="ARBA00022741"/>
    </source>
</evidence>
<sequence>MRESAPESEAWRTYFGFEEPYGNQADAIERVIETGKSRGFLAMEGPCGTGKTMAALTAGAHLVRDTDLYDRIVVVTPVKQQLQQFVDDLRTLNAGIEEPFDGISLVGKRDLCPYGREGKFPDDASTHDRCEDLREATARLVEDDGRGDGAAVADTAIENEVDEDEQWWDPQLGSKLAAAARPDAASQTTLGEDTLATAGAASPYRPSQPTAPESMAEGDEPLYCPFEADWYARNKGSPVDFSAGPNNVVTIDDYLPAAVERGTCPHRVMSVMLEEADVVVGNYNHLFDPNSRPLLSAILDDQTFVVVDEAHRLEERVRDLLSDRLGKQTITQARNDCDLLVQRAQQTADHKEQVREVLSAREVPLEAVDRARKFYADLERWVDDRVESFLDSEHEGWRADPSMLPEHDREIPLRDPDSVERDELTEWAEQKGYDGGLWRSLGQIGAAVEDAIDQLGLTRQPVCAAVGAICGHWWERDHSTFLREIELEHSPDQRRATDADYEAVYTPGLLFYNCMPALALRDVFDELGGGCVMSATLEPLDVFTKVAGLDGLAEQAVDDEDDDSPTRPVRSVTYDLPFPPENRASYLVDARPFTARNRGNPGDMKPLGENWNPTRDEYAQALRALARSPGNVMIAMPNYREARWAGAYLQDAVEKPVLVDESSSNEETDRTKQSFFAGEGKVLVTSTRGTLTEGVDYDGAKLSTCAVVGVPLVNIGSPRIRAVQRAYGDTFGEDNAFEYALTVPAVRRARQAIGRVIRGADEVGVRAFVGRRYTPDGRHSVYDFLPEGEREEFTRMTPDFLAPQLESFWRNHG</sequence>
<keyword evidence="4" id="KW-0227">DNA damage</keyword>
<keyword evidence="2" id="KW-0479">Metal-binding</keyword>
<evidence type="ECO:0000259" key="14">
    <source>
        <dbReference type="PROSITE" id="PS51193"/>
    </source>
</evidence>
<dbReference type="SMART" id="SM00491">
    <property type="entry name" value="HELICc2"/>
    <property type="match status" value="1"/>
</dbReference>
<keyword evidence="5" id="KW-0378">Hydrolase</keyword>
<proteinExistence type="predicted"/>
<dbReference type="InterPro" id="IPR045028">
    <property type="entry name" value="DinG/Rad3-like"/>
</dbReference>
<evidence type="ECO:0000313" key="15">
    <source>
        <dbReference type="EMBL" id="MBX0302592.1"/>
    </source>
</evidence>